<keyword evidence="3" id="KW-0804">Transcription</keyword>
<dbReference type="InterPro" id="IPR036388">
    <property type="entry name" value="WH-like_DNA-bd_sf"/>
</dbReference>
<dbReference type="PROSITE" id="PS51464">
    <property type="entry name" value="SIS"/>
    <property type="match status" value="1"/>
</dbReference>
<dbReference type="AlphaFoldDB" id="A0A1G6GJB6"/>
<dbReference type="GO" id="GO:0097367">
    <property type="term" value="F:carbohydrate derivative binding"/>
    <property type="evidence" value="ECO:0007669"/>
    <property type="project" value="InterPro"/>
</dbReference>
<dbReference type="EMBL" id="FMYI01000001">
    <property type="protein sequence ID" value="SDB82097.1"/>
    <property type="molecule type" value="Genomic_DNA"/>
</dbReference>
<evidence type="ECO:0000313" key="6">
    <source>
        <dbReference type="EMBL" id="SDB82097.1"/>
    </source>
</evidence>
<dbReference type="InterPro" id="IPR047640">
    <property type="entry name" value="RpiR-like"/>
</dbReference>
<reference evidence="7" key="1">
    <citation type="submission" date="2016-09" db="EMBL/GenBank/DDBJ databases">
        <authorList>
            <person name="Varghese N."/>
            <person name="Submissions S."/>
        </authorList>
    </citation>
    <scope>NUCLEOTIDE SEQUENCE [LARGE SCALE GENOMIC DNA]</scope>
    <source>
        <strain evidence="7">S5</strain>
    </source>
</reference>
<dbReference type="SUPFAM" id="SSF46689">
    <property type="entry name" value="Homeodomain-like"/>
    <property type="match status" value="1"/>
</dbReference>
<organism evidence="6 7">
    <name type="scientific">Pelagirhabdus alkalitolerans</name>
    <dbReference type="NCBI Taxonomy" id="1612202"/>
    <lineage>
        <taxon>Bacteria</taxon>
        <taxon>Bacillati</taxon>
        <taxon>Bacillota</taxon>
        <taxon>Bacilli</taxon>
        <taxon>Bacillales</taxon>
        <taxon>Bacillaceae</taxon>
        <taxon>Pelagirhabdus</taxon>
    </lineage>
</organism>
<gene>
    <name evidence="6" type="ORF">SAMN05421734_101171</name>
</gene>
<sequence>MFTHEQIASFSDLEHRLYNYVIKHIDQVIYMRIRDLANETHVSTTTILRFCQKLDCDGFSEFKVKLKMYKEKQTDQQSIISGDTSLTEFLERTLTQDFQEKIETIASVLAEAKRVVFIGIGSSGILAEYGSRYFSGLKKFAFYIKDPFMPIHEQYIEESVTIVLSVSGETESTLNQVNQFKQEGSTIVSITNHADSSLAKLSDYHLAYYVSNEFLNHTNLTTQIPVVYLLERLAKATYQRMDV</sequence>
<dbReference type="SUPFAM" id="SSF53697">
    <property type="entry name" value="SIS domain"/>
    <property type="match status" value="1"/>
</dbReference>
<keyword evidence="1" id="KW-0805">Transcription regulation</keyword>
<protein>
    <submittedName>
        <fullName evidence="6">Transcriptional regulator, RpiR family</fullName>
    </submittedName>
</protein>
<dbReference type="STRING" id="1612202.SAMN05421734_101171"/>
<dbReference type="PROSITE" id="PS51071">
    <property type="entry name" value="HTH_RPIR"/>
    <property type="match status" value="1"/>
</dbReference>
<dbReference type="InterPro" id="IPR001347">
    <property type="entry name" value="SIS_dom"/>
</dbReference>
<name>A0A1G6GJB6_9BACI</name>
<dbReference type="InterPro" id="IPR035472">
    <property type="entry name" value="RpiR-like_SIS"/>
</dbReference>
<proteinExistence type="predicted"/>
<dbReference type="InterPro" id="IPR046348">
    <property type="entry name" value="SIS_dom_sf"/>
</dbReference>
<dbReference type="GO" id="GO:0003677">
    <property type="term" value="F:DNA binding"/>
    <property type="evidence" value="ECO:0007669"/>
    <property type="project" value="UniProtKB-KW"/>
</dbReference>
<evidence type="ECO:0000256" key="1">
    <source>
        <dbReference type="ARBA" id="ARBA00023015"/>
    </source>
</evidence>
<dbReference type="Pfam" id="PF01418">
    <property type="entry name" value="HTH_6"/>
    <property type="match status" value="1"/>
</dbReference>
<dbReference type="Proteomes" id="UP000242949">
    <property type="component" value="Unassembled WGS sequence"/>
</dbReference>
<keyword evidence="2" id="KW-0238">DNA-binding</keyword>
<dbReference type="InterPro" id="IPR000281">
    <property type="entry name" value="HTH_RpiR"/>
</dbReference>
<feature type="domain" description="HTH rpiR-type" evidence="4">
    <location>
        <begin position="1"/>
        <end position="73"/>
    </location>
</feature>
<dbReference type="Gene3D" id="1.10.10.10">
    <property type="entry name" value="Winged helix-like DNA-binding domain superfamily/Winged helix DNA-binding domain"/>
    <property type="match status" value="1"/>
</dbReference>
<evidence type="ECO:0000259" key="4">
    <source>
        <dbReference type="PROSITE" id="PS51071"/>
    </source>
</evidence>
<dbReference type="CDD" id="cd05013">
    <property type="entry name" value="SIS_RpiR"/>
    <property type="match status" value="1"/>
</dbReference>
<dbReference type="Gene3D" id="3.40.50.10490">
    <property type="entry name" value="Glucose-6-phosphate isomerase like protein, domain 1"/>
    <property type="match status" value="1"/>
</dbReference>
<dbReference type="Pfam" id="PF01380">
    <property type="entry name" value="SIS"/>
    <property type="match status" value="1"/>
</dbReference>
<dbReference type="PANTHER" id="PTHR30514">
    <property type="entry name" value="GLUCOKINASE"/>
    <property type="match status" value="1"/>
</dbReference>
<dbReference type="RefSeq" id="WP_090791884.1">
    <property type="nucleotide sequence ID" value="NZ_FMYI01000001.1"/>
</dbReference>
<dbReference type="InterPro" id="IPR009057">
    <property type="entry name" value="Homeodomain-like_sf"/>
</dbReference>
<evidence type="ECO:0000259" key="5">
    <source>
        <dbReference type="PROSITE" id="PS51464"/>
    </source>
</evidence>
<accession>A0A1G6GJB6</accession>
<feature type="domain" description="SIS" evidence="5">
    <location>
        <begin position="105"/>
        <end position="235"/>
    </location>
</feature>
<dbReference type="PANTHER" id="PTHR30514:SF1">
    <property type="entry name" value="HTH-TYPE TRANSCRIPTIONAL REGULATOR HEXR-RELATED"/>
    <property type="match status" value="1"/>
</dbReference>
<dbReference type="GO" id="GO:1901135">
    <property type="term" value="P:carbohydrate derivative metabolic process"/>
    <property type="evidence" value="ECO:0007669"/>
    <property type="project" value="InterPro"/>
</dbReference>
<evidence type="ECO:0000256" key="3">
    <source>
        <dbReference type="ARBA" id="ARBA00023163"/>
    </source>
</evidence>
<dbReference type="GO" id="GO:0003700">
    <property type="term" value="F:DNA-binding transcription factor activity"/>
    <property type="evidence" value="ECO:0007669"/>
    <property type="project" value="InterPro"/>
</dbReference>
<evidence type="ECO:0000313" key="7">
    <source>
        <dbReference type="Proteomes" id="UP000242949"/>
    </source>
</evidence>
<evidence type="ECO:0000256" key="2">
    <source>
        <dbReference type="ARBA" id="ARBA00023125"/>
    </source>
</evidence>
<keyword evidence="7" id="KW-1185">Reference proteome</keyword>
<dbReference type="OrthoDB" id="1648815at2"/>